<dbReference type="PANTHER" id="PTHR30302">
    <property type="entry name" value="HYDROGENASE 1 MATURATION PROTEASE"/>
    <property type="match status" value="1"/>
</dbReference>
<dbReference type="InterPro" id="IPR000671">
    <property type="entry name" value="Peptidase_A31"/>
</dbReference>
<proteinExistence type="inferred from homology"/>
<evidence type="ECO:0000256" key="1">
    <source>
        <dbReference type="ARBA" id="ARBA00006814"/>
    </source>
</evidence>
<dbReference type="Gene3D" id="3.40.50.1450">
    <property type="entry name" value="HybD-like"/>
    <property type="match status" value="1"/>
</dbReference>
<dbReference type="GO" id="GO:0016485">
    <property type="term" value="P:protein processing"/>
    <property type="evidence" value="ECO:0007669"/>
    <property type="project" value="TreeGrafter"/>
</dbReference>
<keyword evidence="3" id="KW-0064">Aspartyl protease</keyword>
<dbReference type="AlphaFoldDB" id="A0A953J2B7"/>
<name>A0A953J2B7_9BACT</name>
<comment type="caution">
    <text evidence="5">The sequence shown here is derived from an EMBL/GenBank/DDBJ whole genome shotgun (WGS) entry which is preliminary data.</text>
</comment>
<accession>A0A953J2B7</accession>
<protein>
    <submittedName>
        <fullName evidence="5">Hydrogenase maturation protease</fullName>
    </submittedName>
</protein>
<dbReference type="Proteomes" id="UP000705867">
    <property type="component" value="Unassembled WGS sequence"/>
</dbReference>
<keyword evidence="4" id="KW-0378">Hydrolase</keyword>
<dbReference type="GO" id="GO:0004190">
    <property type="term" value="F:aspartic-type endopeptidase activity"/>
    <property type="evidence" value="ECO:0007669"/>
    <property type="project" value="UniProtKB-KW"/>
</dbReference>
<comment type="similarity">
    <text evidence="1">Belongs to the peptidase A31 family.</text>
</comment>
<evidence type="ECO:0000313" key="5">
    <source>
        <dbReference type="EMBL" id="MBZ0154963.1"/>
    </source>
</evidence>
<evidence type="ECO:0000256" key="2">
    <source>
        <dbReference type="ARBA" id="ARBA00022670"/>
    </source>
</evidence>
<dbReference type="GO" id="GO:0008047">
    <property type="term" value="F:enzyme activator activity"/>
    <property type="evidence" value="ECO:0007669"/>
    <property type="project" value="InterPro"/>
</dbReference>
<reference evidence="5" key="2">
    <citation type="submission" date="2021-08" db="EMBL/GenBank/DDBJ databases">
        <authorList>
            <person name="Dalcin Martins P."/>
        </authorList>
    </citation>
    <scope>NUCLEOTIDE SEQUENCE</scope>
    <source>
        <strain evidence="5">MAG_39</strain>
    </source>
</reference>
<dbReference type="PRINTS" id="PR00446">
    <property type="entry name" value="HYDRGNUPTAKE"/>
</dbReference>
<dbReference type="EMBL" id="JAIOIV010000016">
    <property type="protein sequence ID" value="MBZ0154963.1"/>
    <property type="molecule type" value="Genomic_DNA"/>
</dbReference>
<dbReference type="Pfam" id="PF01750">
    <property type="entry name" value="HycI"/>
    <property type="match status" value="1"/>
</dbReference>
<keyword evidence="2 5" id="KW-0645">Protease</keyword>
<evidence type="ECO:0000256" key="4">
    <source>
        <dbReference type="ARBA" id="ARBA00022801"/>
    </source>
</evidence>
<sequence>MEALGNGTRGAKSGERRILVAGFGNVLLRDGGVGIHAIREMQKMNNTEILVSEIGTAVRDAHHLFAWADRVLAIDAMQARGTPGMIYSLTLRSGNGYGIQGSLHQPAFIEAVRRLPPEGQPEITILGVEPEVIGYGLDLSPAVLRSIPDLVRIAVEIIDCWKARTERVRR</sequence>
<reference evidence="5" key="1">
    <citation type="journal article" date="2021" name="bioRxiv">
        <title>Unraveling nitrogen, sulfur and carbon metabolic pathways and microbial community transcriptional responses to substrate deprivation and toxicity stresses in a bioreactor mimicking anoxic brackish coastal sediment conditions.</title>
        <authorList>
            <person name="Martins P.D."/>
            <person name="Echeveste M.J."/>
            <person name="Arshad A."/>
            <person name="Kurth J."/>
            <person name="Ouboter H."/>
            <person name="Jetten M.S.M."/>
            <person name="Welte C.U."/>
        </authorList>
    </citation>
    <scope>NUCLEOTIDE SEQUENCE</scope>
    <source>
        <strain evidence="5">MAG_39</strain>
    </source>
</reference>
<evidence type="ECO:0000256" key="3">
    <source>
        <dbReference type="ARBA" id="ARBA00022750"/>
    </source>
</evidence>
<gene>
    <name evidence="5" type="ORF">K8I29_01960</name>
</gene>
<dbReference type="NCBIfam" id="TIGR00072">
    <property type="entry name" value="hydrog_prot"/>
    <property type="match status" value="1"/>
</dbReference>
<dbReference type="PANTHER" id="PTHR30302:SF1">
    <property type="entry name" value="HYDROGENASE 2 MATURATION PROTEASE"/>
    <property type="match status" value="1"/>
</dbReference>
<evidence type="ECO:0000313" key="6">
    <source>
        <dbReference type="Proteomes" id="UP000705867"/>
    </source>
</evidence>
<organism evidence="5 6">
    <name type="scientific">Candidatus Nitrobium versatile</name>
    <dbReference type="NCBI Taxonomy" id="2884831"/>
    <lineage>
        <taxon>Bacteria</taxon>
        <taxon>Pseudomonadati</taxon>
        <taxon>Nitrospirota</taxon>
        <taxon>Nitrospiria</taxon>
        <taxon>Nitrospirales</taxon>
        <taxon>Nitrospiraceae</taxon>
        <taxon>Candidatus Nitrobium</taxon>
    </lineage>
</organism>
<dbReference type="SUPFAM" id="SSF53163">
    <property type="entry name" value="HybD-like"/>
    <property type="match status" value="1"/>
</dbReference>
<dbReference type="InterPro" id="IPR023430">
    <property type="entry name" value="Pept_HybD-like_dom_sf"/>
</dbReference>